<dbReference type="Proteomes" id="UP000727407">
    <property type="component" value="Unassembled WGS sequence"/>
</dbReference>
<protein>
    <submittedName>
        <fullName evidence="2">Pleckstrin homology-like domain family B member 1</fullName>
    </submittedName>
</protein>
<gene>
    <name evidence="2" type="primary">phldb1</name>
    <name evidence="2" type="ORF">DAT39_010990</name>
</gene>
<dbReference type="AlphaFoldDB" id="A0A8J4UK78"/>
<dbReference type="EMBL" id="QNUK01000173">
    <property type="protein sequence ID" value="KAF5899232.1"/>
    <property type="molecule type" value="Genomic_DNA"/>
</dbReference>
<evidence type="ECO:0000313" key="3">
    <source>
        <dbReference type="Proteomes" id="UP000727407"/>
    </source>
</evidence>
<comment type="caution">
    <text evidence="2">The sequence shown here is derived from an EMBL/GenBank/DDBJ whole genome shotgun (WGS) entry which is preliminary data.</text>
</comment>
<evidence type="ECO:0000313" key="2">
    <source>
        <dbReference type="EMBL" id="KAF5899232.1"/>
    </source>
</evidence>
<sequence>MPWSPENADGNENAGSKKVRVQTSLNSSITSLSAGRRLDSCSALHFSQCFTAFTFREPRSFEVDAVFVVELFLARTFLSLSVQHVLLSMGQGTAAVSMGPRLAPENLFIKNCRGTLSPGDVPTQHLSLSASSSPLHTR</sequence>
<feature type="region of interest" description="Disordered" evidence="1">
    <location>
        <begin position="1"/>
        <end position="20"/>
    </location>
</feature>
<accession>A0A8J4UK78</accession>
<organism evidence="2 3">
    <name type="scientific">Clarias magur</name>
    <name type="common">Asian catfish</name>
    <name type="synonym">Macropteronotus magur</name>
    <dbReference type="NCBI Taxonomy" id="1594786"/>
    <lineage>
        <taxon>Eukaryota</taxon>
        <taxon>Metazoa</taxon>
        <taxon>Chordata</taxon>
        <taxon>Craniata</taxon>
        <taxon>Vertebrata</taxon>
        <taxon>Euteleostomi</taxon>
        <taxon>Actinopterygii</taxon>
        <taxon>Neopterygii</taxon>
        <taxon>Teleostei</taxon>
        <taxon>Ostariophysi</taxon>
        <taxon>Siluriformes</taxon>
        <taxon>Clariidae</taxon>
        <taxon>Clarias</taxon>
    </lineage>
</organism>
<name>A0A8J4UK78_CLAMG</name>
<keyword evidence="3" id="KW-1185">Reference proteome</keyword>
<proteinExistence type="predicted"/>
<reference evidence="2" key="1">
    <citation type="submission" date="2020-07" db="EMBL/GenBank/DDBJ databases">
        <title>Clarias magur genome sequencing, assembly and annotation.</title>
        <authorList>
            <person name="Kushwaha B."/>
            <person name="Kumar R."/>
            <person name="Das P."/>
            <person name="Joshi C.G."/>
            <person name="Kumar D."/>
            <person name="Nagpure N.S."/>
            <person name="Pandey M."/>
            <person name="Agarwal S."/>
            <person name="Srivastava S."/>
            <person name="Singh M."/>
            <person name="Sahoo L."/>
            <person name="Jayasankar P."/>
            <person name="Meher P.K."/>
            <person name="Koringa P.G."/>
            <person name="Iquebal M.A."/>
            <person name="Das S.P."/>
            <person name="Bit A."/>
            <person name="Patnaik S."/>
            <person name="Patel N."/>
            <person name="Shah T.M."/>
            <person name="Hinsu A."/>
            <person name="Jena J.K."/>
        </authorList>
    </citation>
    <scope>NUCLEOTIDE SEQUENCE</scope>
    <source>
        <strain evidence="2">CIFAMagur01</strain>
        <tissue evidence="2">Testis</tissue>
    </source>
</reference>
<evidence type="ECO:0000256" key="1">
    <source>
        <dbReference type="SAM" id="MobiDB-lite"/>
    </source>
</evidence>